<proteinExistence type="predicted"/>
<feature type="region of interest" description="Disordered" evidence="1">
    <location>
        <begin position="93"/>
        <end position="159"/>
    </location>
</feature>
<dbReference type="EMBL" id="LAZR01000003">
    <property type="protein sequence ID" value="KKO11293.1"/>
    <property type="molecule type" value="Genomic_DNA"/>
</dbReference>
<evidence type="ECO:0000313" key="2">
    <source>
        <dbReference type="EMBL" id="KKO11293.1"/>
    </source>
</evidence>
<feature type="compositionally biased region" description="Basic and acidic residues" evidence="1">
    <location>
        <begin position="114"/>
        <end position="139"/>
    </location>
</feature>
<name>A0A0F9WFT7_9ZZZZ</name>
<accession>A0A0F9WFT7</accession>
<evidence type="ECO:0000256" key="1">
    <source>
        <dbReference type="SAM" id="MobiDB-lite"/>
    </source>
</evidence>
<comment type="caution">
    <text evidence="2">The sequence shown here is derived from an EMBL/GenBank/DDBJ whole genome shotgun (WGS) entry which is preliminary data.</text>
</comment>
<dbReference type="AlphaFoldDB" id="A0A0F9WFT7"/>
<gene>
    <name evidence="2" type="ORF">LCGC14_0017720</name>
</gene>
<evidence type="ECO:0008006" key="3">
    <source>
        <dbReference type="Google" id="ProtNLM"/>
    </source>
</evidence>
<feature type="compositionally biased region" description="Acidic residues" evidence="1">
    <location>
        <begin position="101"/>
        <end position="113"/>
    </location>
</feature>
<reference evidence="2" key="1">
    <citation type="journal article" date="2015" name="Nature">
        <title>Complex archaea that bridge the gap between prokaryotes and eukaryotes.</title>
        <authorList>
            <person name="Spang A."/>
            <person name="Saw J.H."/>
            <person name="Jorgensen S.L."/>
            <person name="Zaremba-Niedzwiedzka K."/>
            <person name="Martijn J."/>
            <person name="Lind A.E."/>
            <person name="van Eijk R."/>
            <person name="Schleper C."/>
            <person name="Guy L."/>
            <person name="Ettema T.J."/>
        </authorList>
    </citation>
    <scope>NUCLEOTIDE SEQUENCE</scope>
</reference>
<sequence>MAKRSDRNASSDAEAQTQFVAVVIARSIEQAEEFRDLLDDHDIPVIVGPDDEQVKVTGPIESEMGAANPVHGIAVLVPEAMLDDAGAVIAQREDFGHLAGDEDPPDDEDDEEFTVGKDLPEGWGEHDLGGDEFVDDRNNLDVQTDEQDDVDENDHRSAP</sequence>
<organism evidence="2">
    <name type="scientific">marine sediment metagenome</name>
    <dbReference type="NCBI Taxonomy" id="412755"/>
    <lineage>
        <taxon>unclassified sequences</taxon>
        <taxon>metagenomes</taxon>
        <taxon>ecological metagenomes</taxon>
    </lineage>
</organism>
<feature type="compositionally biased region" description="Acidic residues" evidence="1">
    <location>
        <begin position="143"/>
        <end position="152"/>
    </location>
</feature>
<protein>
    <recommendedName>
        <fullName evidence="3">DUF2007 domain-containing protein</fullName>
    </recommendedName>
</protein>